<sequence precursor="true">MRLTYCGLLGALLLTPASHGALVHRYSFDDADIVGATKGQADLVGLDNATPTGTGGGSNITTGQAGQFGQAYAFVRDALPSGSATQSLTDFENLMTIASGAVPSGANDRTISVWFNQTTADSGQNKLFGYGTNVGGQAIDVGLEAGGIRLRHFGGNILYGSGNDFATGGANEGWHHLAVRVNPGASTFADVDVFLDGAQLTGAGSTATTLNTAASAFGIGTTSIPTGGAIQNGFTGLLDELQIYDTALSNTEISQLATRPVPEPGSLLSLVAGVALLTGMKARRCVARTA</sequence>
<dbReference type="EMBL" id="CP036291">
    <property type="protein sequence ID" value="QDU88827.1"/>
    <property type="molecule type" value="Genomic_DNA"/>
</dbReference>
<dbReference type="SUPFAM" id="SSF49899">
    <property type="entry name" value="Concanavalin A-like lectins/glucanases"/>
    <property type="match status" value="1"/>
</dbReference>
<dbReference type="Pfam" id="PF13385">
    <property type="entry name" value="Laminin_G_3"/>
    <property type="match status" value="1"/>
</dbReference>
<feature type="chain" id="PRO_5021742214" description="LamG-like jellyroll fold domain-containing protein" evidence="1">
    <location>
        <begin position="21"/>
        <end position="290"/>
    </location>
</feature>
<proteinExistence type="predicted"/>
<keyword evidence="3" id="KW-1185">Reference proteome</keyword>
<evidence type="ECO:0000256" key="1">
    <source>
        <dbReference type="SAM" id="SignalP"/>
    </source>
</evidence>
<accession>A0A518DBG7</accession>
<dbReference type="AlphaFoldDB" id="A0A518DBG7"/>
<dbReference type="Gene3D" id="2.60.120.200">
    <property type="match status" value="1"/>
</dbReference>
<evidence type="ECO:0008006" key="4">
    <source>
        <dbReference type="Google" id="ProtNLM"/>
    </source>
</evidence>
<dbReference type="KEGG" id="pnd:Pla175_22110"/>
<organism evidence="2 3">
    <name type="scientific">Pirellulimonas nuda</name>
    <dbReference type="NCBI Taxonomy" id="2528009"/>
    <lineage>
        <taxon>Bacteria</taxon>
        <taxon>Pseudomonadati</taxon>
        <taxon>Planctomycetota</taxon>
        <taxon>Planctomycetia</taxon>
        <taxon>Pirellulales</taxon>
        <taxon>Lacipirellulaceae</taxon>
        <taxon>Pirellulimonas</taxon>
    </lineage>
</organism>
<dbReference type="RefSeq" id="WP_145292051.1">
    <property type="nucleotide sequence ID" value="NZ_CP036291.1"/>
</dbReference>
<evidence type="ECO:0000313" key="3">
    <source>
        <dbReference type="Proteomes" id="UP000317429"/>
    </source>
</evidence>
<protein>
    <recommendedName>
        <fullName evidence="4">LamG-like jellyroll fold domain-containing protein</fullName>
    </recommendedName>
</protein>
<gene>
    <name evidence="2" type="ORF">Pla175_22110</name>
</gene>
<keyword evidence="1" id="KW-0732">Signal</keyword>
<dbReference type="Proteomes" id="UP000317429">
    <property type="component" value="Chromosome"/>
</dbReference>
<feature type="signal peptide" evidence="1">
    <location>
        <begin position="1"/>
        <end position="20"/>
    </location>
</feature>
<dbReference type="InterPro" id="IPR013320">
    <property type="entry name" value="ConA-like_dom_sf"/>
</dbReference>
<dbReference type="OrthoDB" id="292220at2"/>
<evidence type="ECO:0000313" key="2">
    <source>
        <dbReference type="EMBL" id="QDU88827.1"/>
    </source>
</evidence>
<reference evidence="2 3" key="1">
    <citation type="submission" date="2019-02" db="EMBL/GenBank/DDBJ databases">
        <title>Deep-cultivation of Planctomycetes and their phenomic and genomic characterization uncovers novel biology.</title>
        <authorList>
            <person name="Wiegand S."/>
            <person name="Jogler M."/>
            <person name="Boedeker C."/>
            <person name="Pinto D."/>
            <person name="Vollmers J."/>
            <person name="Rivas-Marin E."/>
            <person name="Kohn T."/>
            <person name="Peeters S.H."/>
            <person name="Heuer A."/>
            <person name="Rast P."/>
            <person name="Oberbeckmann S."/>
            <person name="Bunk B."/>
            <person name="Jeske O."/>
            <person name="Meyerdierks A."/>
            <person name="Storesund J.E."/>
            <person name="Kallscheuer N."/>
            <person name="Luecker S."/>
            <person name="Lage O.M."/>
            <person name="Pohl T."/>
            <person name="Merkel B.J."/>
            <person name="Hornburger P."/>
            <person name="Mueller R.-W."/>
            <person name="Bruemmer F."/>
            <person name="Labrenz M."/>
            <person name="Spormann A.M."/>
            <person name="Op den Camp H."/>
            <person name="Overmann J."/>
            <person name="Amann R."/>
            <person name="Jetten M.S.M."/>
            <person name="Mascher T."/>
            <person name="Medema M.H."/>
            <person name="Devos D.P."/>
            <person name="Kaster A.-K."/>
            <person name="Ovreas L."/>
            <person name="Rohde M."/>
            <person name="Galperin M.Y."/>
            <person name="Jogler C."/>
        </authorList>
    </citation>
    <scope>NUCLEOTIDE SEQUENCE [LARGE SCALE GENOMIC DNA]</scope>
    <source>
        <strain evidence="2 3">Pla175</strain>
    </source>
</reference>
<name>A0A518DBG7_9BACT</name>
<dbReference type="NCBIfam" id="TIGR02595">
    <property type="entry name" value="PEP_CTERM"/>
    <property type="match status" value="1"/>
</dbReference>
<dbReference type="InterPro" id="IPR013424">
    <property type="entry name" value="Ice-binding_C"/>
</dbReference>